<dbReference type="Gene3D" id="3.40.30.10">
    <property type="entry name" value="Glutaredoxin"/>
    <property type="match status" value="1"/>
</dbReference>
<dbReference type="InterPro" id="IPR036249">
    <property type="entry name" value="Thioredoxin-like_sf"/>
</dbReference>
<dbReference type="Pfam" id="PF03190">
    <property type="entry name" value="Thioredox_DsbH"/>
    <property type="match status" value="1"/>
</dbReference>
<dbReference type="InterPro" id="IPR004879">
    <property type="entry name" value="Ssp411-like_TRX"/>
</dbReference>
<dbReference type="EMBL" id="CAJFCW020000002">
    <property type="protein sequence ID" value="CAG9099588.1"/>
    <property type="molecule type" value="Genomic_DNA"/>
</dbReference>
<evidence type="ECO:0000313" key="2">
    <source>
        <dbReference type="EMBL" id="CAD5213199.1"/>
    </source>
</evidence>
<reference evidence="2" key="1">
    <citation type="submission" date="2020-09" db="EMBL/GenBank/DDBJ databases">
        <authorList>
            <person name="Kikuchi T."/>
        </authorList>
    </citation>
    <scope>NUCLEOTIDE SEQUENCE</scope>
    <source>
        <strain evidence="2">SH1</strain>
    </source>
</reference>
<feature type="domain" description="Spermatogenesis-associated protein 20-like TRX" evidence="1">
    <location>
        <begin position="30"/>
        <end position="191"/>
    </location>
</feature>
<dbReference type="GO" id="GO:0005975">
    <property type="term" value="P:carbohydrate metabolic process"/>
    <property type="evidence" value="ECO:0007669"/>
    <property type="project" value="InterPro"/>
</dbReference>
<proteinExistence type="predicted"/>
<protein>
    <recommendedName>
        <fullName evidence="1">Spermatogenesis-associated protein 20-like TRX domain-containing protein</fullName>
    </recommendedName>
</protein>
<dbReference type="EMBL" id="CAJFDH010000002">
    <property type="protein sequence ID" value="CAD5213199.1"/>
    <property type="molecule type" value="Genomic_DNA"/>
</dbReference>
<dbReference type="InterPro" id="IPR024705">
    <property type="entry name" value="Ssp411"/>
</dbReference>
<dbReference type="PANTHER" id="PTHR42899">
    <property type="entry name" value="SPERMATOGENESIS-ASSOCIATED PROTEIN 20"/>
    <property type="match status" value="1"/>
</dbReference>
<gene>
    <name evidence="2" type="ORF">BOKJ2_LOCUS5000</name>
</gene>
<evidence type="ECO:0000313" key="3">
    <source>
        <dbReference type="Proteomes" id="UP000614601"/>
    </source>
</evidence>
<dbReference type="AlphaFoldDB" id="A0A811KEA4"/>
<comment type="caution">
    <text evidence="2">The sequence shown here is derived from an EMBL/GenBank/DDBJ whole genome shotgun (WGS) entry which is preliminary data.</text>
</comment>
<evidence type="ECO:0000259" key="1">
    <source>
        <dbReference type="Pfam" id="PF03190"/>
    </source>
</evidence>
<dbReference type="InterPro" id="IPR012341">
    <property type="entry name" value="6hp_glycosidase-like_sf"/>
</dbReference>
<dbReference type="PIRSF" id="PIRSF006402">
    <property type="entry name" value="UCP006402_thioredoxin"/>
    <property type="match status" value="1"/>
</dbReference>
<keyword evidence="3" id="KW-1185">Reference proteome</keyword>
<dbReference type="Proteomes" id="UP000614601">
    <property type="component" value="Unassembled WGS sequence"/>
</dbReference>
<sequence length="753" mass="86734">MFLFTNIRLCRNLYIFQASKFCKSMSLKRQNRLANEKSPYLLQHADNPVDWLPWGEEAFEKAKSQNKPIFLSIGYSTCHWCHVMAHESFENMEIAQYLNDNFVSIKVDREERPDVDRVYMSFVQAMLGGGGWPLSVFLSPSLAPFLGGTYFPPDDTPSQTGFLSILKLVSERWNKDKSELEKQADYLSNILSEKLTTKAHTDVVDFKKIEDEIMKNFEKSFDTVNGGFTVAPKFPEPSNFIYLFHYICANKDTEMAKKAEEWAVKTLDKMAAGGIHDHIGGGFHRYSVDPTWHVPHFEKMLYDQAQLLTAYANFCKLGHDYTDVIKNMLYYLKERLLSKNGGFYSAEDADSLAKSDSEKKKEGAFYVWTRDETDDLLENIANVINENITYGELFASTFDVKIEGNVEKVYDPHKELDGVNVLHRLKPLADLAQEFKMSQKDYNYCLNEAIKILKERRDQRPKPHRDNKVITSWNAMMISGLVEVAKTLPHFATEALGMAEKCLKFIETNLCNEKTGLQRSVLVNDDGEVNKSGPISAVADDYANLIKAYLDLFEFTQRDEYLEKAIKIQVQFDDKFYDNEGKAGYFLNEVGVNLFMRPKNEQDTAEPSYNSIAVENLLRLNNFTAEEKYQQKLKELFQGLGDVLTRSPAALPYFASVLQRQYNNRLQVLVVTPTMNDQTQVALKRIFQTPIPNSFTVVIELDKQSYIRKSNKHIVEMVDYMKDWTIQICELNSCDMPIMSLDELEDKLKKYQK</sequence>
<dbReference type="InterPro" id="IPR008928">
    <property type="entry name" value="6-hairpin_glycosidase_sf"/>
</dbReference>
<dbReference type="PANTHER" id="PTHR42899:SF1">
    <property type="entry name" value="SPERMATOGENESIS-ASSOCIATED PROTEIN 20"/>
    <property type="match status" value="1"/>
</dbReference>
<name>A0A811KEA4_9BILA</name>
<accession>A0A811KEA4</accession>
<dbReference type="Gene3D" id="1.50.10.10">
    <property type="match status" value="1"/>
</dbReference>
<dbReference type="SUPFAM" id="SSF48208">
    <property type="entry name" value="Six-hairpin glycosidases"/>
    <property type="match status" value="1"/>
</dbReference>
<dbReference type="SUPFAM" id="SSF52833">
    <property type="entry name" value="Thioredoxin-like"/>
    <property type="match status" value="1"/>
</dbReference>
<organism evidence="2 3">
    <name type="scientific">Bursaphelenchus okinawaensis</name>
    <dbReference type="NCBI Taxonomy" id="465554"/>
    <lineage>
        <taxon>Eukaryota</taxon>
        <taxon>Metazoa</taxon>
        <taxon>Ecdysozoa</taxon>
        <taxon>Nematoda</taxon>
        <taxon>Chromadorea</taxon>
        <taxon>Rhabditida</taxon>
        <taxon>Tylenchina</taxon>
        <taxon>Tylenchomorpha</taxon>
        <taxon>Aphelenchoidea</taxon>
        <taxon>Aphelenchoididae</taxon>
        <taxon>Bursaphelenchus</taxon>
    </lineage>
</organism>
<dbReference type="CDD" id="cd02955">
    <property type="entry name" value="SSP411"/>
    <property type="match status" value="1"/>
</dbReference>
<dbReference type="Proteomes" id="UP000783686">
    <property type="component" value="Unassembled WGS sequence"/>
</dbReference>
<dbReference type="OrthoDB" id="1923667at2759"/>